<dbReference type="InterPro" id="IPR017981">
    <property type="entry name" value="GPCR_2-like_7TM"/>
</dbReference>
<dbReference type="Gene3D" id="1.20.1070.10">
    <property type="entry name" value="Rhodopsin 7-helix transmembrane proteins"/>
    <property type="match status" value="1"/>
</dbReference>
<feature type="signal peptide" evidence="6">
    <location>
        <begin position="1"/>
        <end position="22"/>
    </location>
</feature>
<evidence type="ECO:0000313" key="8">
    <source>
        <dbReference type="EMBL" id="CAL8098243.1"/>
    </source>
</evidence>
<feature type="transmembrane region" description="Helical" evidence="5">
    <location>
        <begin position="380"/>
        <end position="409"/>
    </location>
</feature>
<accession>A0ABP1QGF6</accession>
<dbReference type="CDD" id="cd15039">
    <property type="entry name" value="7tmB3_Methuselah-like"/>
    <property type="match status" value="1"/>
</dbReference>
<organism evidence="8 9">
    <name type="scientific">Orchesella dallaii</name>
    <dbReference type="NCBI Taxonomy" id="48710"/>
    <lineage>
        <taxon>Eukaryota</taxon>
        <taxon>Metazoa</taxon>
        <taxon>Ecdysozoa</taxon>
        <taxon>Arthropoda</taxon>
        <taxon>Hexapoda</taxon>
        <taxon>Collembola</taxon>
        <taxon>Entomobryomorpha</taxon>
        <taxon>Entomobryoidea</taxon>
        <taxon>Orchesellidae</taxon>
        <taxon>Orchesellinae</taxon>
        <taxon>Orchesella</taxon>
    </lineage>
</organism>
<feature type="transmembrane region" description="Helical" evidence="5">
    <location>
        <begin position="482"/>
        <end position="505"/>
    </location>
</feature>
<evidence type="ECO:0000256" key="5">
    <source>
        <dbReference type="SAM" id="Phobius"/>
    </source>
</evidence>
<feature type="chain" id="PRO_5047122523" description="G-protein coupled receptors family 2 profile 2 domain-containing protein" evidence="6">
    <location>
        <begin position="23"/>
        <end position="639"/>
    </location>
</feature>
<feature type="transmembrane region" description="Helical" evidence="5">
    <location>
        <begin position="553"/>
        <end position="576"/>
    </location>
</feature>
<dbReference type="InterPro" id="IPR052808">
    <property type="entry name" value="GPCR_Mth-like"/>
</dbReference>
<dbReference type="PROSITE" id="PS50261">
    <property type="entry name" value="G_PROTEIN_RECEP_F2_4"/>
    <property type="match status" value="1"/>
</dbReference>
<evidence type="ECO:0000313" key="9">
    <source>
        <dbReference type="Proteomes" id="UP001642540"/>
    </source>
</evidence>
<proteinExistence type="predicted"/>
<keyword evidence="2 5" id="KW-0812">Transmembrane</keyword>
<sequence length="639" mass="72873">MGSFKHFCVSVCMVLLVHNLSAELNKPIILPACSGFTDNRLKPSHVVQTTTESVNVPLTTYILSGSIILRNEETCENVKEETIPLTQSEVQFTEPNPLIQDVFRRTEKHFTREGQYFDGDFYYDSAQGDFCVKSVSESSITVQICKPSCNTTDSISYCVPKCCAPDEIIGYWSGRCRKLTKIEQGWSSKHFTYTENQKLAEIYQRNELDCNNGIKRLPFRNVNGPVQNGSHLFEMKEKIKLEVRNGKLKLLHLSEDRQWKVYDKPFCVDGFVTSPTATYHNEDTESQVAVVCPSMATDVGKIGIEQTLIEAWIYAIVSIIASLFLLAIIFIYLILPEKRNFYGLVVLSYVLSMLFSYILYTGAHFVTLFPNPEFTGLGKRGPICMTIAIGSHYFLFSSYSWLTVLNIDLWRTFKSLHMISPTDKRLKDFTIYSVLAWGLPFLLIASFVTVDEIYRDPITLVVVPDYATSSCSVADWSRGHYVYAPLAIFLLINGILTLLTFCILFRARRNASKLASGGPERYSAFLFLKLFCIMGVFWFFQMVSWYYNGDNKPWIFLILDIIMHLQAVALFCLFCCNERTLQNLQDEYPRCSGLVNTVRNIKAWICCSSTTADGTRRAETKPLFDTKSRNTEYMDMSAN</sequence>
<dbReference type="EMBL" id="CAXLJM020000030">
    <property type="protein sequence ID" value="CAL8098243.1"/>
    <property type="molecule type" value="Genomic_DNA"/>
</dbReference>
<dbReference type="PANTHER" id="PTHR46953">
    <property type="entry name" value="G-PROTEIN COUPLED RECEPTOR MTH-LIKE 1-RELATED"/>
    <property type="match status" value="1"/>
</dbReference>
<dbReference type="InterPro" id="IPR000832">
    <property type="entry name" value="GPCR_2_secretin-like"/>
</dbReference>
<feature type="transmembrane region" description="Helical" evidence="5">
    <location>
        <begin position="429"/>
        <end position="450"/>
    </location>
</feature>
<keyword evidence="9" id="KW-1185">Reference proteome</keyword>
<comment type="subcellular location">
    <subcellularLocation>
        <location evidence="1">Membrane</location>
        <topology evidence="1">Multi-pass membrane protein</topology>
    </subcellularLocation>
</comment>
<feature type="domain" description="G-protein coupled receptors family 2 profile 2" evidence="7">
    <location>
        <begin position="311"/>
        <end position="575"/>
    </location>
</feature>
<reference evidence="8 9" key="1">
    <citation type="submission" date="2024-08" db="EMBL/GenBank/DDBJ databases">
        <authorList>
            <person name="Cucini C."/>
            <person name="Frati F."/>
        </authorList>
    </citation>
    <scope>NUCLEOTIDE SEQUENCE [LARGE SCALE GENOMIC DNA]</scope>
</reference>
<evidence type="ECO:0000256" key="2">
    <source>
        <dbReference type="ARBA" id="ARBA00022692"/>
    </source>
</evidence>
<gene>
    <name evidence="8" type="ORF">ODALV1_LOCUS9873</name>
</gene>
<dbReference type="Pfam" id="PF00002">
    <property type="entry name" value="7tm_2"/>
    <property type="match status" value="1"/>
</dbReference>
<feature type="transmembrane region" description="Helical" evidence="5">
    <location>
        <begin position="526"/>
        <end position="547"/>
    </location>
</feature>
<keyword evidence="4 5" id="KW-0472">Membrane</keyword>
<evidence type="ECO:0000256" key="1">
    <source>
        <dbReference type="ARBA" id="ARBA00004141"/>
    </source>
</evidence>
<evidence type="ECO:0000256" key="3">
    <source>
        <dbReference type="ARBA" id="ARBA00022989"/>
    </source>
</evidence>
<dbReference type="PANTHER" id="PTHR46953:SF1">
    <property type="entry name" value="G-PROTEIN COUPLED RECEPTOR MTH-LIKE 1-RELATED"/>
    <property type="match status" value="1"/>
</dbReference>
<feature type="transmembrane region" description="Helical" evidence="5">
    <location>
        <begin position="341"/>
        <end position="360"/>
    </location>
</feature>
<protein>
    <recommendedName>
        <fullName evidence="7">G-protein coupled receptors family 2 profile 2 domain-containing protein</fullName>
    </recommendedName>
</protein>
<keyword evidence="3 5" id="KW-1133">Transmembrane helix</keyword>
<evidence type="ECO:0000256" key="4">
    <source>
        <dbReference type="ARBA" id="ARBA00023136"/>
    </source>
</evidence>
<name>A0ABP1QGF6_9HEXA</name>
<dbReference type="Proteomes" id="UP001642540">
    <property type="component" value="Unassembled WGS sequence"/>
</dbReference>
<comment type="caution">
    <text evidence="8">The sequence shown here is derived from an EMBL/GenBank/DDBJ whole genome shotgun (WGS) entry which is preliminary data.</text>
</comment>
<evidence type="ECO:0000259" key="7">
    <source>
        <dbReference type="PROSITE" id="PS50261"/>
    </source>
</evidence>
<keyword evidence="6" id="KW-0732">Signal</keyword>
<evidence type="ECO:0000256" key="6">
    <source>
        <dbReference type="SAM" id="SignalP"/>
    </source>
</evidence>
<dbReference type="SUPFAM" id="SSF81321">
    <property type="entry name" value="Family A G protein-coupled receptor-like"/>
    <property type="match status" value="1"/>
</dbReference>
<feature type="transmembrane region" description="Helical" evidence="5">
    <location>
        <begin position="311"/>
        <end position="334"/>
    </location>
</feature>